<dbReference type="Pfam" id="PF13377">
    <property type="entry name" value="Peripla_BP_3"/>
    <property type="match status" value="1"/>
</dbReference>
<sequence length="349" mass="36640">MAPVRRDTVPRGANPGGRRATIGDVARIAGVSRATASRALNDSPAVTPATKERVRAAVQETGFVMNARGRALAMGRSESIAILITEPLDELFADPTYGVVLRGITEGLAASRTMPMLVQAWTEVEHQRALRQFERRVVDAVISISPYVGGDMLEALATGALPVVLCGQLPGDPYSGVFASVYSDDVAGATLAAERMLRRGRRRIAIVNGPIGNPAAVERLNGYARTLDGAFDESLTVSTGWDASSGYDAMSRLLALAPDIDGVLAASDRIAVGALGALQSAGRSVPDDVSIIGFDDHAVAATTTPPLTTIRQPLHRQGMLAAGMALGMVDGDSPSRVVLDMELVERESV</sequence>
<protein>
    <submittedName>
        <fullName evidence="6">LacI family DNA-binding transcriptional regulator</fullName>
    </submittedName>
</protein>
<dbReference type="AlphaFoldDB" id="A0A7H0H5B0"/>
<dbReference type="SUPFAM" id="SSF47413">
    <property type="entry name" value="lambda repressor-like DNA-binding domains"/>
    <property type="match status" value="1"/>
</dbReference>
<dbReference type="InterPro" id="IPR000843">
    <property type="entry name" value="HTH_LacI"/>
</dbReference>
<dbReference type="GO" id="GO:0003700">
    <property type="term" value="F:DNA-binding transcription factor activity"/>
    <property type="evidence" value="ECO:0007669"/>
    <property type="project" value="TreeGrafter"/>
</dbReference>
<evidence type="ECO:0000256" key="2">
    <source>
        <dbReference type="ARBA" id="ARBA00023125"/>
    </source>
</evidence>
<dbReference type="PANTHER" id="PTHR30146">
    <property type="entry name" value="LACI-RELATED TRANSCRIPTIONAL REPRESSOR"/>
    <property type="match status" value="1"/>
</dbReference>
<dbReference type="PROSITE" id="PS50932">
    <property type="entry name" value="HTH_LACI_2"/>
    <property type="match status" value="1"/>
</dbReference>
<dbReference type="PROSITE" id="PS00356">
    <property type="entry name" value="HTH_LACI_1"/>
    <property type="match status" value="1"/>
</dbReference>
<dbReference type="PANTHER" id="PTHR30146:SF109">
    <property type="entry name" value="HTH-TYPE TRANSCRIPTIONAL REGULATOR GALS"/>
    <property type="match status" value="1"/>
</dbReference>
<gene>
    <name evidence="6" type="ORF">H9L22_16530</name>
</gene>
<dbReference type="CDD" id="cd01392">
    <property type="entry name" value="HTH_LacI"/>
    <property type="match status" value="1"/>
</dbReference>
<keyword evidence="1" id="KW-0805">Transcription regulation</keyword>
<dbReference type="EMBL" id="CP060789">
    <property type="protein sequence ID" value="QNP55726.1"/>
    <property type="molecule type" value="Genomic_DNA"/>
</dbReference>
<keyword evidence="7" id="KW-1185">Reference proteome</keyword>
<proteinExistence type="predicted"/>
<reference evidence="6 7" key="1">
    <citation type="submission" date="2020-08" db="EMBL/GenBank/DDBJ databases">
        <title>Genome sequence of Tessaracoccus defluvii JCM 17540T.</title>
        <authorList>
            <person name="Hyun D.-W."/>
            <person name="Bae J.-W."/>
        </authorList>
    </citation>
    <scope>NUCLEOTIDE SEQUENCE [LARGE SCALE GENOMIC DNA]</scope>
    <source>
        <strain evidence="6 7">JCM 17540</strain>
    </source>
</reference>
<dbReference type="Pfam" id="PF00356">
    <property type="entry name" value="LacI"/>
    <property type="match status" value="1"/>
</dbReference>
<dbReference type="InterPro" id="IPR010982">
    <property type="entry name" value="Lambda_DNA-bd_dom_sf"/>
</dbReference>
<accession>A0A7H0H5B0</accession>
<organism evidence="6 7">
    <name type="scientific">Tessaracoccus defluvii</name>
    <dbReference type="NCBI Taxonomy" id="1285901"/>
    <lineage>
        <taxon>Bacteria</taxon>
        <taxon>Bacillati</taxon>
        <taxon>Actinomycetota</taxon>
        <taxon>Actinomycetes</taxon>
        <taxon>Propionibacteriales</taxon>
        <taxon>Propionibacteriaceae</taxon>
        <taxon>Tessaracoccus</taxon>
    </lineage>
</organism>
<dbReference type="GO" id="GO:0000976">
    <property type="term" value="F:transcription cis-regulatory region binding"/>
    <property type="evidence" value="ECO:0007669"/>
    <property type="project" value="TreeGrafter"/>
</dbReference>
<evidence type="ECO:0000256" key="4">
    <source>
        <dbReference type="SAM" id="MobiDB-lite"/>
    </source>
</evidence>
<dbReference type="InterPro" id="IPR028082">
    <property type="entry name" value="Peripla_BP_I"/>
</dbReference>
<dbReference type="CDD" id="cd06267">
    <property type="entry name" value="PBP1_LacI_sugar_binding-like"/>
    <property type="match status" value="1"/>
</dbReference>
<evidence type="ECO:0000259" key="5">
    <source>
        <dbReference type="PROSITE" id="PS50932"/>
    </source>
</evidence>
<keyword evidence="3" id="KW-0804">Transcription</keyword>
<evidence type="ECO:0000256" key="1">
    <source>
        <dbReference type="ARBA" id="ARBA00023015"/>
    </source>
</evidence>
<evidence type="ECO:0000313" key="6">
    <source>
        <dbReference type="EMBL" id="QNP55726.1"/>
    </source>
</evidence>
<evidence type="ECO:0000313" key="7">
    <source>
        <dbReference type="Proteomes" id="UP000516117"/>
    </source>
</evidence>
<dbReference type="Proteomes" id="UP000516117">
    <property type="component" value="Chromosome"/>
</dbReference>
<name>A0A7H0H5B0_9ACTN</name>
<dbReference type="Gene3D" id="3.40.50.2300">
    <property type="match status" value="2"/>
</dbReference>
<feature type="region of interest" description="Disordered" evidence="4">
    <location>
        <begin position="1"/>
        <end position="20"/>
    </location>
</feature>
<dbReference type="KEGG" id="tdf:H9L22_16530"/>
<dbReference type="SUPFAM" id="SSF53822">
    <property type="entry name" value="Periplasmic binding protein-like I"/>
    <property type="match status" value="1"/>
</dbReference>
<dbReference type="SMART" id="SM00354">
    <property type="entry name" value="HTH_LACI"/>
    <property type="match status" value="1"/>
</dbReference>
<dbReference type="InterPro" id="IPR046335">
    <property type="entry name" value="LacI/GalR-like_sensor"/>
</dbReference>
<keyword evidence="2 6" id="KW-0238">DNA-binding</keyword>
<dbReference type="Gene3D" id="1.10.260.40">
    <property type="entry name" value="lambda repressor-like DNA-binding domains"/>
    <property type="match status" value="1"/>
</dbReference>
<evidence type="ECO:0000256" key="3">
    <source>
        <dbReference type="ARBA" id="ARBA00023163"/>
    </source>
</evidence>
<feature type="domain" description="HTH lacI-type" evidence="5">
    <location>
        <begin position="20"/>
        <end position="74"/>
    </location>
</feature>